<reference evidence="1 2" key="1">
    <citation type="submission" date="2015-07" db="EMBL/GenBank/DDBJ databases">
        <title>Emmonsia species relationships and genome sequence.</title>
        <authorList>
            <person name="Cuomo C.A."/>
            <person name="Schwartz I.S."/>
            <person name="Kenyon C."/>
            <person name="de Hoog G.S."/>
            <person name="Govender N.P."/>
            <person name="Botha A."/>
            <person name="Moreno L."/>
            <person name="de Vries M."/>
            <person name="Munoz J.F."/>
            <person name="Stielow J.B."/>
        </authorList>
    </citation>
    <scope>NUCLEOTIDE SEQUENCE [LARGE SCALE GENOMIC DNA]</scope>
    <source>
        <strain evidence="1 2">CBS 136260</strain>
    </source>
</reference>
<protein>
    <submittedName>
        <fullName evidence="1">Uncharacterized protein</fullName>
    </submittedName>
</protein>
<accession>A0A1B7P141</accession>
<evidence type="ECO:0000313" key="2">
    <source>
        <dbReference type="Proteomes" id="UP000091918"/>
    </source>
</evidence>
<proteinExistence type="predicted"/>
<dbReference type="Proteomes" id="UP000091918">
    <property type="component" value="Unassembled WGS sequence"/>
</dbReference>
<sequence length="54" mass="6457">MHRADQPMVLSQYFDRFKKRPNDLIDIIADFESYNQSKANMQLMLEMMMTLTPT</sequence>
<comment type="caution">
    <text evidence="1">The sequence shown here is derived from an EMBL/GenBank/DDBJ whole genome shotgun (WGS) entry which is preliminary data.</text>
</comment>
<evidence type="ECO:0000313" key="1">
    <source>
        <dbReference type="EMBL" id="OAX82745.1"/>
    </source>
</evidence>
<dbReference type="EMBL" id="LGUA01000260">
    <property type="protein sequence ID" value="OAX82745.1"/>
    <property type="molecule type" value="Genomic_DNA"/>
</dbReference>
<organism evidence="1 2">
    <name type="scientific">Emergomyces africanus</name>
    <dbReference type="NCBI Taxonomy" id="1955775"/>
    <lineage>
        <taxon>Eukaryota</taxon>
        <taxon>Fungi</taxon>
        <taxon>Dikarya</taxon>
        <taxon>Ascomycota</taxon>
        <taxon>Pezizomycotina</taxon>
        <taxon>Eurotiomycetes</taxon>
        <taxon>Eurotiomycetidae</taxon>
        <taxon>Onygenales</taxon>
        <taxon>Ajellomycetaceae</taxon>
        <taxon>Emergomyces</taxon>
    </lineage>
</organism>
<name>A0A1B7P141_9EURO</name>
<gene>
    <name evidence="1" type="ORF">ACJ72_02899</name>
</gene>
<keyword evidence="2" id="KW-1185">Reference proteome</keyword>
<dbReference type="AlphaFoldDB" id="A0A1B7P141"/>